<dbReference type="AlphaFoldDB" id="A0A2H9TAR2"/>
<dbReference type="PANTHER" id="PTHR48229">
    <property type="entry name" value="CAIB/BAIF FAMILY ENZYME (AFU_ORTHOLOGUE AFUA_1G05360)-RELATED"/>
    <property type="match status" value="1"/>
</dbReference>
<evidence type="ECO:0000313" key="1">
    <source>
        <dbReference type="EMBL" id="PJE80313.1"/>
    </source>
</evidence>
<dbReference type="EMBL" id="NSIT01000022">
    <property type="protein sequence ID" value="PJE80313.1"/>
    <property type="molecule type" value="Genomic_DNA"/>
</dbReference>
<dbReference type="Pfam" id="PF02515">
    <property type="entry name" value="CoA_transf_3"/>
    <property type="match status" value="1"/>
</dbReference>
<organism evidence="1">
    <name type="scientific">invertebrate metagenome</name>
    <dbReference type="NCBI Taxonomy" id="1711999"/>
    <lineage>
        <taxon>unclassified sequences</taxon>
        <taxon>metagenomes</taxon>
        <taxon>organismal metagenomes</taxon>
    </lineage>
</organism>
<dbReference type="EC" id="2.8.3.22" evidence="1"/>
<sequence>MSAFNISDSLKDFCRIVGMNPAEDAFRSLRFEGCDPVLPTRLRFGAIYGIPAAAAALGIAGIWHERTGTSQNVCVDLVQAAHMVADSPYSSLNGMSYHLPFVFVPGQYDCPYALQFYPTKDHRLFAPAGFYPHMERKWSEFLSVPATHDAVSGAIRLWEAEALQEACNRQGLVGSYVRTKEEWSATEAGRALSQVPVVRITKIAESEPIPWADNPTQPLSGIKVLGNTHEIAGPIVTRALAGQGADGLQVSNPKEFWHEHVYLQAAHGVRQAAIDLQCEKDAKVFSRLAREADVFIENYRTAGTTAQDNFVPECLVRHHKGLIYVKIHGIAFDGMPWADRGCFDPLAIPMTGISSIEGSLDHPVYPVGGFLCDNMTGLLAVPAILQALKRRASEGGSYLIEASLCRTAMWAMDLGVLDKMPDNLPTIKPELMKIEGKIGTMLRPAPAVHYSETPDHWSHGLSYRGADAPEWL</sequence>
<name>A0A2H9TAR2_9ZZZZ</name>
<reference evidence="1" key="1">
    <citation type="journal article" date="2017" name="Appl. Environ. Microbiol.">
        <title>Molecular characterization of an Endozoicomonas-like organism causing infection in king scallop Pecten maximus L.</title>
        <authorList>
            <person name="Cano I."/>
            <person name="van Aerle R."/>
            <person name="Ross S."/>
            <person name="Verner-Jeffreys D.W."/>
            <person name="Paley R.K."/>
            <person name="Rimmer G."/>
            <person name="Ryder D."/>
            <person name="Hooper P."/>
            <person name="Stone D."/>
            <person name="Feist S.W."/>
        </authorList>
    </citation>
    <scope>NUCLEOTIDE SEQUENCE</scope>
</reference>
<accession>A0A2H9TAR2</accession>
<dbReference type="GO" id="GO:0016740">
    <property type="term" value="F:transferase activity"/>
    <property type="evidence" value="ECO:0007669"/>
    <property type="project" value="UniProtKB-KW"/>
</dbReference>
<keyword evidence="1" id="KW-0808">Transferase</keyword>
<dbReference type="Gene3D" id="3.40.50.10540">
    <property type="entry name" value="Crotonobetainyl-coa:carnitine coa-transferase, domain 1"/>
    <property type="match status" value="1"/>
</dbReference>
<dbReference type="SUPFAM" id="SSF89796">
    <property type="entry name" value="CoA-transferase family III (CaiB/BaiF)"/>
    <property type="match status" value="2"/>
</dbReference>
<dbReference type="InterPro" id="IPR023606">
    <property type="entry name" value="CoA-Trfase_III_dom_1_sf"/>
</dbReference>
<protein>
    <submittedName>
        <fullName evidence="1">Succinyl-CoA--L-malate CoA-transferase beta subunit</fullName>
        <ecNumber evidence="1">2.8.3.22</ecNumber>
    </submittedName>
</protein>
<dbReference type="PANTHER" id="PTHR48229:SF1">
    <property type="entry name" value="ALPHA METHYLACYL-COA RACEMASE-RELATED"/>
    <property type="match status" value="1"/>
</dbReference>
<gene>
    <name evidence="1" type="primary">smtB</name>
    <name evidence="1" type="ORF">CI610_00692</name>
</gene>
<dbReference type="InterPro" id="IPR003673">
    <property type="entry name" value="CoA-Trfase_fam_III"/>
</dbReference>
<dbReference type="InterPro" id="IPR052985">
    <property type="entry name" value="CoA-trans_III_biosynth/detox"/>
</dbReference>
<comment type="caution">
    <text evidence="1">The sequence shown here is derived from an EMBL/GenBank/DDBJ whole genome shotgun (WGS) entry which is preliminary data.</text>
</comment>
<proteinExistence type="predicted"/>